<dbReference type="InterPro" id="IPR018060">
    <property type="entry name" value="HTH_AraC"/>
</dbReference>
<dbReference type="Proteomes" id="UP000664800">
    <property type="component" value="Unassembled WGS sequence"/>
</dbReference>
<dbReference type="InterPro" id="IPR009057">
    <property type="entry name" value="Homeodomain-like_sf"/>
</dbReference>
<protein>
    <submittedName>
        <fullName evidence="5">AraC family transcriptional regulator</fullName>
    </submittedName>
</protein>
<dbReference type="Pfam" id="PF12625">
    <property type="entry name" value="Arabinose_bd"/>
    <property type="match status" value="1"/>
</dbReference>
<evidence type="ECO:0000256" key="2">
    <source>
        <dbReference type="ARBA" id="ARBA00023125"/>
    </source>
</evidence>
<dbReference type="PANTHER" id="PTHR47894:SF1">
    <property type="entry name" value="HTH-TYPE TRANSCRIPTIONAL REGULATOR VQSM"/>
    <property type="match status" value="1"/>
</dbReference>
<dbReference type="Pfam" id="PF12833">
    <property type="entry name" value="HTH_18"/>
    <property type="match status" value="1"/>
</dbReference>
<organism evidence="5 6">
    <name type="scientific">Thiomonas arsenitoxydans (strain DSM 22701 / CIP 110005 / 3As)</name>
    <dbReference type="NCBI Taxonomy" id="426114"/>
    <lineage>
        <taxon>Bacteria</taxon>
        <taxon>Pseudomonadati</taxon>
        <taxon>Pseudomonadota</taxon>
        <taxon>Betaproteobacteria</taxon>
        <taxon>Burkholderiales</taxon>
        <taxon>Thiomonas</taxon>
    </lineage>
</organism>
<dbReference type="SMART" id="SM00342">
    <property type="entry name" value="HTH_ARAC"/>
    <property type="match status" value="1"/>
</dbReference>
<feature type="domain" description="HTH araC/xylS-type" evidence="4">
    <location>
        <begin position="253"/>
        <end position="351"/>
    </location>
</feature>
<evidence type="ECO:0000313" key="6">
    <source>
        <dbReference type="Proteomes" id="UP000664800"/>
    </source>
</evidence>
<evidence type="ECO:0000256" key="1">
    <source>
        <dbReference type="ARBA" id="ARBA00023015"/>
    </source>
</evidence>
<dbReference type="InterPro" id="IPR032687">
    <property type="entry name" value="AraC-type_N"/>
</dbReference>
<dbReference type="RefSeq" id="WP_172981025.1">
    <property type="nucleotide sequence ID" value="NZ_JAFKMR010000019.1"/>
</dbReference>
<keyword evidence="2" id="KW-0238">DNA-binding</keyword>
<dbReference type="PROSITE" id="PS01124">
    <property type="entry name" value="HTH_ARAC_FAMILY_2"/>
    <property type="match status" value="1"/>
</dbReference>
<dbReference type="Gene3D" id="1.10.10.60">
    <property type="entry name" value="Homeodomain-like"/>
    <property type="match status" value="1"/>
</dbReference>
<evidence type="ECO:0000313" key="5">
    <source>
        <dbReference type="EMBL" id="MBN8744595.1"/>
    </source>
</evidence>
<dbReference type="GO" id="GO:0005829">
    <property type="term" value="C:cytosol"/>
    <property type="evidence" value="ECO:0007669"/>
    <property type="project" value="TreeGrafter"/>
</dbReference>
<gene>
    <name evidence="5" type="ORF">J0I24_09840</name>
</gene>
<reference evidence="5" key="1">
    <citation type="submission" date="2021-02" db="EMBL/GenBank/DDBJ databases">
        <title>Thiocyanate and organic carbon inputs drive convergent selection for specific autotrophic Afipia and Thiobacillus strains within complex microbiomes.</title>
        <authorList>
            <person name="Huddy R.J."/>
            <person name="Sachdeva R."/>
            <person name="Kadzinga F."/>
            <person name="Kantor R.S."/>
            <person name="Harrison S.T.L."/>
            <person name="Banfield J.F."/>
        </authorList>
    </citation>
    <scope>NUCLEOTIDE SEQUENCE</scope>
    <source>
        <strain evidence="5">SCN18_13_7_16_R3_B_64_19</strain>
    </source>
</reference>
<keyword evidence="1" id="KW-0805">Transcription regulation</keyword>
<comment type="caution">
    <text evidence="5">The sequence shown here is derived from an EMBL/GenBank/DDBJ whole genome shotgun (WGS) entry which is preliminary data.</text>
</comment>
<dbReference type="GO" id="GO:0000976">
    <property type="term" value="F:transcription cis-regulatory region binding"/>
    <property type="evidence" value="ECO:0007669"/>
    <property type="project" value="TreeGrafter"/>
</dbReference>
<evidence type="ECO:0000259" key="4">
    <source>
        <dbReference type="PROSITE" id="PS01124"/>
    </source>
</evidence>
<dbReference type="SUPFAM" id="SSF46689">
    <property type="entry name" value="Homeodomain-like"/>
    <property type="match status" value="1"/>
</dbReference>
<dbReference type="AlphaFoldDB" id="A0A8I1MX45"/>
<dbReference type="PANTHER" id="PTHR47894">
    <property type="entry name" value="HTH-TYPE TRANSCRIPTIONAL REGULATOR GADX"/>
    <property type="match status" value="1"/>
</dbReference>
<dbReference type="EMBL" id="JAFKMR010000019">
    <property type="protein sequence ID" value="MBN8744595.1"/>
    <property type="molecule type" value="Genomic_DNA"/>
</dbReference>
<dbReference type="GO" id="GO:0003700">
    <property type="term" value="F:DNA-binding transcription factor activity"/>
    <property type="evidence" value="ECO:0007669"/>
    <property type="project" value="InterPro"/>
</dbReference>
<evidence type="ECO:0000256" key="3">
    <source>
        <dbReference type="ARBA" id="ARBA00023163"/>
    </source>
</evidence>
<keyword evidence="3" id="KW-0804">Transcription</keyword>
<name>A0A8I1MX45_THIA3</name>
<accession>A0A8I1MX45</accession>
<proteinExistence type="predicted"/>
<sequence length="363" mass="40195">MSSMLAKVSSHQVRQRMVADGDKTCSAVWLRAIAELLQAHCLDVPQLFAESGMVIDMLHGAPGRFASDKVSTLWGLAALRSNNPAIALTIPELARPAAFGVVSYSMLSCENLRAGLMRLSQYMGVVSEAATFSIHEAPEGYWLQLDVQPEQQDVPRQRIEFDWLTILAFCKWATGREIRPLAMEWQAEDPVNPGPHQAVFPCSMTFGCAANRVLLSRSDILATLPTWDDHLSELHDSLAREQLASLQPPSTSSRVRMLIEQGLRNGVPSKSDVARSLCMSERTLQRRLDGEGVTFKSLMDVVRRDLADNLLRRADASLDDLAVALGFADESATYRACRRWFGMTPGEYRLHVATPRGASPQRS</sequence>